<dbReference type="Gene3D" id="3.40.50.150">
    <property type="entry name" value="Vaccinia Virus protein VP39"/>
    <property type="match status" value="1"/>
</dbReference>
<comment type="subcellular location">
    <subcellularLocation>
        <location evidence="1">Virion</location>
    </subcellularLocation>
</comment>
<evidence type="ECO:0000256" key="8">
    <source>
        <dbReference type="ARBA" id="ARBA00046511"/>
    </source>
</evidence>
<evidence type="ECO:0000313" key="9">
    <source>
        <dbReference type="EMBL" id="QHU30693.1"/>
    </source>
</evidence>
<dbReference type="InterPro" id="IPR000176">
    <property type="entry name" value="mRNA_MeTrfase-like"/>
</dbReference>
<keyword evidence="4" id="KW-0251">Elongation factor</keyword>
<evidence type="ECO:0000256" key="2">
    <source>
        <dbReference type="ARBA" id="ARBA00011923"/>
    </source>
</evidence>
<dbReference type="GO" id="GO:0006370">
    <property type="term" value="P:7-methylguanosine mRNA capping"/>
    <property type="evidence" value="ECO:0007669"/>
    <property type="project" value="InterPro"/>
</dbReference>
<organism evidence="9">
    <name type="scientific">viral metagenome</name>
    <dbReference type="NCBI Taxonomy" id="1070528"/>
    <lineage>
        <taxon>unclassified sequences</taxon>
        <taxon>metagenomes</taxon>
        <taxon>organismal metagenomes</taxon>
    </lineage>
</organism>
<comment type="function">
    <text evidence="7">Displays methyltransferase, positive regulation of the poly(A) polymerase and transcription elongation activities. Involved in the modification of both mRNA ends and in intermediate and late gene positive transcription elongation. At the mRNAs 5' end, methylates the ribose 2' OH group of the first transcribed nucleotide, thereby producing a 2'-O-methylpurine cap. At the 3' end, functions as a processivity factor which stimulates the activity of the viral poly(A) polymerase OPG063 that creates mRNA's poly(A) tail. In the presence of OPG102, OPG063 does not dissociate from the RNA allowing tail elongation to around 250 adenylates.</text>
</comment>
<comment type="subunit">
    <text evidence="8">Interacts with poly(A) polymerase catalytic subunit OPG063. Interacts with OPG109 and OPG123; these interactions might help linking transcription to capping and polyadenylation.</text>
</comment>
<dbReference type="InterPro" id="IPR025804">
    <property type="entry name" value="Pox/kineto_cap_MeTfrase"/>
</dbReference>
<dbReference type="GO" id="GO:0003746">
    <property type="term" value="F:translation elongation factor activity"/>
    <property type="evidence" value="ECO:0007669"/>
    <property type="project" value="UniProtKB-KW"/>
</dbReference>
<reference evidence="9" key="1">
    <citation type="journal article" date="2020" name="Nature">
        <title>Giant virus diversity and host interactions through global metagenomics.</title>
        <authorList>
            <person name="Schulz F."/>
            <person name="Roux S."/>
            <person name="Paez-Espino D."/>
            <person name="Jungbluth S."/>
            <person name="Walsh D.A."/>
            <person name="Denef V.J."/>
            <person name="McMahon K.D."/>
            <person name="Konstantinidis K.T."/>
            <person name="Eloe-Fadrosh E.A."/>
            <person name="Kyrpides N.C."/>
            <person name="Woyke T."/>
        </authorList>
    </citation>
    <scope>NUCLEOTIDE SEQUENCE</scope>
    <source>
        <strain evidence="9">GVMAG-M-3300027833-19</strain>
    </source>
</reference>
<dbReference type="SUPFAM" id="SSF53335">
    <property type="entry name" value="S-adenosyl-L-methionine-dependent methyltransferases"/>
    <property type="match status" value="1"/>
</dbReference>
<sequence length="279" mass="33083">MIIKDDTKELQYQPKNNPGIRENKYNYKSGQRKLLVTEIEFLTLYGHLSDTVLYIGSAPGHHLDTLIDCFPNIKKWIFYDPSDTVCKNSMKVEKHKKFFTPKIALEFNGKNVLFISDIRGFTKSCKQDIKIADNTIINDMETQKLMVKNSNFVMSSLKFRLPWEANSDITEYFDGDLHTTPWLGEFSPELRLFTDGKLYKNYSNKKIDNQLYWYNCEQRRQLYPELKSNYIEHDYDQLEECRIVKNYLKQKLGDTPDLDEKVQSFIKTKCSIYKPTYRY</sequence>
<dbReference type="Pfam" id="PF01358">
    <property type="entry name" value="PARP_regulatory"/>
    <property type="match status" value="1"/>
</dbReference>
<dbReference type="AlphaFoldDB" id="A0A6C0LJG9"/>
<protein>
    <recommendedName>
        <fullName evidence="3">Cap-specific mRNA (nucleoside-2'-O-)-methyltransferase</fullName>
        <ecNumber evidence="2">2.1.1.57</ecNumber>
    </recommendedName>
</protein>
<evidence type="ECO:0000256" key="5">
    <source>
        <dbReference type="ARBA" id="ARBA00022844"/>
    </source>
</evidence>
<dbReference type="GO" id="GO:0044423">
    <property type="term" value="C:virion component"/>
    <property type="evidence" value="ECO:0007669"/>
    <property type="project" value="UniProtKB-KW"/>
</dbReference>
<evidence type="ECO:0000256" key="4">
    <source>
        <dbReference type="ARBA" id="ARBA00022768"/>
    </source>
</evidence>
<evidence type="ECO:0000256" key="6">
    <source>
        <dbReference type="ARBA" id="ARBA00022917"/>
    </source>
</evidence>
<keyword evidence="6" id="KW-0648">Protein biosynthesis</keyword>
<keyword evidence="5" id="KW-0946">Virion</keyword>
<dbReference type="EC" id="2.1.1.57" evidence="2"/>
<dbReference type="EMBL" id="MN740512">
    <property type="protein sequence ID" value="QHU30693.1"/>
    <property type="molecule type" value="Genomic_DNA"/>
</dbReference>
<evidence type="ECO:0000256" key="1">
    <source>
        <dbReference type="ARBA" id="ARBA00004328"/>
    </source>
</evidence>
<evidence type="ECO:0000256" key="7">
    <source>
        <dbReference type="ARBA" id="ARBA00034661"/>
    </source>
</evidence>
<dbReference type="PROSITE" id="PS51612">
    <property type="entry name" value="SAM_MT_2O_PK"/>
    <property type="match status" value="1"/>
</dbReference>
<accession>A0A6C0LJG9</accession>
<name>A0A6C0LJG9_9ZZZZ</name>
<evidence type="ECO:0000256" key="3">
    <source>
        <dbReference type="ARBA" id="ARBA00015701"/>
    </source>
</evidence>
<proteinExistence type="predicted"/>
<dbReference type="CDD" id="cd20760">
    <property type="entry name" value="capping_2-OMTase_Mimiviridae"/>
    <property type="match status" value="1"/>
</dbReference>
<dbReference type="GO" id="GO:0004483">
    <property type="term" value="F:methyltransferase cap1 activity"/>
    <property type="evidence" value="ECO:0007669"/>
    <property type="project" value="UniProtKB-EC"/>
</dbReference>
<dbReference type="InterPro" id="IPR029063">
    <property type="entry name" value="SAM-dependent_MTases_sf"/>
</dbReference>